<dbReference type="RefSeq" id="WP_021015896.1">
    <property type="nucleotide sequence ID" value="NZ_CP025084.1"/>
</dbReference>
<protein>
    <submittedName>
        <fullName evidence="2">Uncharacterized protein</fullName>
    </submittedName>
</protein>
<dbReference type="STRING" id="104623.Ser39006_02633"/>
<dbReference type="KEGG" id="serq:CWC46_14205"/>
<proteinExistence type="predicted"/>
<accession>A0A2I5TKX0</accession>
<keyword evidence="3" id="KW-1185">Reference proteome</keyword>
<gene>
    <name evidence="1" type="ORF">CWC46_14205</name>
    <name evidence="2" type="ORF">Ser39006_014210</name>
</gene>
<evidence type="ECO:0000313" key="1">
    <source>
        <dbReference type="EMBL" id="AUH00860.1"/>
    </source>
</evidence>
<evidence type="ECO:0000313" key="3">
    <source>
        <dbReference type="Proteomes" id="UP000017700"/>
    </source>
</evidence>
<reference evidence="2" key="2">
    <citation type="submission" date="2013-09" db="EMBL/GenBank/DDBJ databases">
        <authorList>
            <person name="Wang G."/>
            <person name="Yang Y."/>
            <person name="Su Y."/>
        </authorList>
    </citation>
    <scope>NUCLEOTIDE SEQUENCE</scope>
    <source>
        <strain evidence="2">ATCC 39006</strain>
    </source>
</reference>
<sequence>MFGNGLDMHGHIDSTFNSPIPGGVWLIRAGAGGYTGPGGKWEQQQNDPIKLDRINVQTAKWKDIQILMGMGGTANPQDVRVVHINDGMTYLYPDDNGKFSDLLEFSDGQTVRQWRVMSCDNRPWRNFCRAVVERYRGAG</sequence>
<dbReference type="AlphaFoldDB" id="A0A2I5TKX0"/>
<organism evidence="2 3">
    <name type="scientific">Serratia sp. (strain ATCC 39006)</name>
    <name type="common">Prodigiosinella confusarubida</name>
    <dbReference type="NCBI Taxonomy" id="104623"/>
    <lineage>
        <taxon>Bacteria</taxon>
        <taxon>Pseudomonadati</taxon>
        <taxon>Pseudomonadota</taxon>
        <taxon>Gammaproteobacteria</taxon>
        <taxon>Enterobacterales</taxon>
        <taxon>Pectobacteriaceae</taxon>
        <taxon>Prodigiosinella</taxon>
    </lineage>
</organism>
<dbReference type="Proteomes" id="UP000233778">
    <property type="component" value="Chromosome"/>
</dbReference>
<name>A0A2I5TKX0_SERS3</name>
<dbReference type="EMBL" id="CP025085">
    <property type="protein sequence ID" value="AUH00860.1"/>
    <property type="molecule type" value="Genomic_DNA"/>
</dbReference>
<reference evidence="1 4" key="3">
    <citation type="submission" date="2017-11" db="EMBL/GenBank/DDBJ databases">
        <title>Complete genome sequence of Serratia sp. ATCC 39006 LacA.</title>
        <authorList>
            <person name="Hampton H.G."/>
            <person name="Jackson S.A."/>
            <person name="Jauregui R."/>
            <person name="Poulter G.T.M."/>
            <person name="Salmond G.P.C."/>
            <person name="Fineran P.C."/>
        </authorList>
    </citation>
    <scope>NUCLEOTIDE SEQUENCE [LARGE SCALE GENOMIC DNA]</scope>
    <source>
        <strain evidence="1 4">ATCC 39006</strain>
    </source>
</reference>
<dbReference type="OrthoDB" id="6968870at2"/>
<dbReference type="Proteomes" id="UP000017700">
    <property type="component" value="Chromosome"/>
</dbReference>
<evidence type="ECO:0000313" key="2">
    <source>
        <dbReference type="EMBL" id="AUH05182.1"/>
    </source>
</evidence>
<reference evidence="2" key="4">
    <citation type="submission" date="2017-11" db="EMBL/GenBank/DDBJ databases">
        <title>Complete genome sequence of Serratia sp. ATCC 39006.</title>
        <authorList>
            <person name="Hampton H.G."/>
            <person name="Jackson S.A."/>
            <person name="Jauregui R."/>
            <person name="Poulter G.T.M."/>
            <person name="Salmond G.P.C."/>
            <person name="Fineran P.C."/>
        </authorList>
    </citation>
    <scope>NUCLEOTIDE SEQUENCE</scope>
    <source>
        <strain evidence="2">ATCC 39006</strain>
    </source>
</reference>
<evidence type="ECO:0000313" key="4">
    <source>
        <dbReference type="Proteomes" id="UP000233778"/>
    </source>
</evidence>
<dbReference type="KEGG" id="sera:Ser39006_014210"/>
<dbReference type="EMBL" id="CP025084">
    <property type="protein sequence ID" value="AUH05182.1"/>
    <property type="molecule type" value="Genomic_DNA"/>
</dbReference>
<reference evidence="2 3" key="1">
    <citation type="journal article" date="2013" name="Genome Announc.">
        <title>Draft genome sequence of Serratia sp. strain ATCC 39006, a model bacterium for analysis of the biosynthesis and regulation of prodigiosin, a carbapenem, and gas vesicles.</title>
        <authorList>
            <person name="Fineran P.C."/>
            <person name="Iglesias Cans M.C."/>
            <person name="Ramsay J.P."/>
            <person name="Wilf N.M."/>
            <person name="Cossyleon D."/>
            <person name="McNeil M.B."/>
            <person name="Williamson N.R."/>
            <person name="Monson R.E."/>
            <person name="Becher S.A."/>
            <person name="Stanton J.A."/>
            <person name="Brugger K."/>
            <person name="Brown S.D."/>
            <person name="Salmond G.P."/>
        </authorList>
    </citation>
    <scope>NUCLEOTIDE SEQUENCE [LARGE SCALE GENOMIC DNA]</scope>
    <source>
        <strain evidence="2">ATCC 39006</strain>
        <strain evidence="3">ATCC 39006 / SC 11482</strain>
    </source>
</reference>